<evidence type="ECO:0000313" key="3">
    <source>
        <dbReference type="EMBL" id="HFH29821.1"/>
    </source>
</evidence>
<dbReference type="EMBL" id="DSVL01000306">
    <property type="protein sequence ID" value="HFH29821.1"/>
    <property type="molecule type" value="Genomic_DNA"/>
</dbReference>
<proteinExistence type="predicted"/>
<dbReference type="InterPro" id="IPR007161">
    <property type="entry name" value="DUF364"/>
</dbReference>
<dbReference type="SUPFAM" id="SSF159713">
    <property type="entry name" value="Dhaf3308-like"/>
    <property type="match status" value="1"/>
</dbReference>
<evidence type="ECO:0000259" key="1">
    <source>
        <dbReference type="Pfam" id="PF04016"/>
    </source>
</evidence>
<evidence type="ECO:0000259" key="2">
    <source>
        <dbReference type="Pfam" id="PF13938"/>
    </source>
</evidence>
<feature type="domain" description="DUF4213" evidence="2">
    <location>
        <begin position="19"/>
        <end position="100"/>
    </location>
</feature>
<comment type="caution">
    <text evidence="3">The sequence shown here is derived from an EMBL/GenBank/DDBJ whole genome shotgun (WGS) entry which is preliminary data.</text>
</comment>
<organism evidence="3">
    <name type="scientific">Gracilinema caldarium</name>
    <dbReference type="NCBI Taxonomy" id="215591"/>
    <lineage>
        <taxon>Bacteria</taxon>
        <taxon>Pseudomonadati</taxon>
        <taxon>Spirochaetota</taxon>
        <taxon>Spirochaetia</taxon>
        <taxon>Spirochaetales</taxon>
        <taxon>Breznakiellaceae</taxon>
        <taxon>Gracilinema</taxon>
    </lineage>
</organism>
<gene>
    <name evidence="3" type="ORF">ENS59_09980</name>
</gene>
<reference evidence="3" key="1">
    <citation type="journal article" date="2020" name="mSystems">
        <title>Genome- and Community-Level Interaction Insights into Carbon Utilization and Element Cycling Functions of Hydrothermarchaeota in Hydrothermal Sediment.</title>
        <authorList>
            <person name="Zhou Z."/>
            <person name="Liu Y."/>
            <person name="Xu W."/>
            <person name="Pan J."/>
            <person name="Luo Z.H."/>
            <person name="Li M."/>
        </authorList>
    </citation>
    <scope>NUCLEOTIDE SEQUENCE [LARGE SCALE GENOMIC DNA]</scope>
    <source>
        <strain evidence="3">SpSt-503</strain>
    </source>
</reference>
<accession>A0A7C3IIF2</accession>
<name>A0A7C3IIF2_9SPIR</name>
<evidence type="ECO:0008006" key="4">
    <source>
        <dbReference type="Google" id="ProtNLM"/>
    </source>
</evidence>
<dbReference type="Gene3D" id="3.40.50.11590">
    <property type="match status" value="1"/>
</dbReference>
<feature type="domain" description="Putative heavy-metal chelation" evidence="1">
    <location>
        <begin position="128"/>
        <end position="258"/>
    </location>
</feature>
<dbReference type="Pfam" id="PF13938">
    <property type="entry name" value="DUF4213"/>
    <property type="match status" value="1"/>
</dbReference>
<dbReference type="InterPro" id="IPR025251">
    <property type="entry name" value="DUF4213"/>
</dbReference>
<dbReference type="AlphaFoldDB" id="A0A7C3IIF2"/>
<protein>
    <recommendedName>
        <fullName evidence="4">Heavy-metal chelation domain-containing protein</fullName>
    </recommendedName>
</protein>
<sequence>MYARSGSAGGASVNPEALYEALIADIPQDLRVLEAFAGSSHSIVVTEDGIGTVMTLEATGQSPILPADLKGLLLRDVARAILSWNATDAALGGAALNAYYNSPAVLRKHFGYEIQAAATEPTTTADPFTRYVALARGKQVASIGHFASVERHIAPVAATLTIIEEHPRNGDYPAAAAEFILPRMDMVFITGSTLANKTLPRLLELSQHAFVVLVGPSTCMAPLLFSYGVRVLSGTLYTDREGCLSLVRQGLHGKMVYHGQKLSFEKECNEYV</sequence>
<dbReference type="Gene3D" id="3.30.390.100">
    <property type="match status" value="1"/>
</dbReference>
<dbReference type="Pfam" id="PF04016">
    <property type="entry name" value="DUF364"/>
    <property type="match status" value="1"/>
</dbReference>